<dbReference type="PANTHER" id="PTHR43214:SF43">
    <property type="entry name" value="TWO-COMPONENT RESPONSE REGULATOR"/>
    <property type="match status" value="1"/>
</dbReference>
<name>A0A428YT33_KIBAR</name>
<dbReference type="Pfam" id="PF00072">
    <property type="entry name" value="Response_reg"/>
    <property type="match status" value="1"/>
</dbReference>
<dbReference type="Pfam" id="PF00196">
    <property type="entry name" value="GerE"/>
    <property type="match status" value="1"/>
</dbReference>
<evidence type="ECO:0000256" key="3">
    <source>
        <dbReference type="PROSITE-ProRule" id="PRU00169"/>
    </source>
</evidence>
<evidence type="ECO:0000256" key="1">
    <source>
        <dbReference type="ARBA" id="ARBA00022553"/>
    </source>
</evidence>
<accession>A0A428YT33</accession>
<dbReference type="GO" id="GO:0006355">
    <property type="term" value="P:regulation of DNA-templated transcription"/>
    <property type="evidence" value="ECO:0007669"/>
    <property type="project" value="InterPro"/>
</dbReference>
<dbReference type="SUPFAM" id="SSF46894">
    <property type="entry name" value="C-terminal effector domain of the bipartite response regulators"/>
    <property type="match status" value="1"/>
</dbReference>
<dbReference type="SMART" id="SM00448">
    <property type="entry name" value="REC"/>
    <property type="match status" value="1"/>
</dbReference>
<dbReference type="SUPFAM" id="SSF52172">
    <property type="entry name" value="CheY-like"/>
    <property type="match status" value="1"/>
</dbReference>
<protein>
    <submittedName>
        <fullName evidence="6">DNA-binding response regulator</fullName>
    </submittedName>
</protein>
<dbReference type="PANTHER" id="PTHR43214">
    <property type="entry name" value="TWO-COMPONENT RESPONSE REGULATOR"/>
    <property type="match status" value="1"/>
</dbReference>
<dbReference type="GO" id="GO:0003677">
    <property type="term" value="F:DNA binding"/>
    <property type="evidence" value="ECO:0007669"/>
    <property type="project" value="UniProtKB-KW"/>
</dbReference>
<keyword evidence="1" id="KW-0597">Phosphoprotein</keyword>
<feature type="domain" description="HTH luxR-type" evidence="4">
    <location>
        <begin position="130"/>
        <end position="192"/>
    </location>
</feature>
<comment type="caution">
    <text evidence="6">The sequence shown here is derived from an EMBL/GenBank/DDBJ whole genome shotgun (WGS) entry which is preliminary data.</text>
</comment>
<dbReference type="EMBL" id="QHKI01000059">
    <property type="protein sequence ID" value="RSM72627.1"/>
    <property type="molecule type" value="Genomic_DNA"/>
</dbReference>
<gene>
    <name evidence="6" type="ORF">DMH04_42385</name>
</gene>
<dbReference type="PROSITE" id="PS50043">
    <property type="entry name" value="HTH_LUXR_2"/>
    <property type="match status" value="1"/>
</dbReference>
<evidence type="ECO:0000259" key="5">
    <source>
        <dbReference type="PROSITE" id="PS50110"/>
    </source>
</evidence>
<evidence type="ECO:0000313" key="6">
    <source>
        <dbReference type="EMBL" id="RSM72627.1"/>
    </source>
</evidence>
<proteinExistence type="predicted"/>
<dbReference type="InterPro" id="IPR011006">
    <property type="entry name" value="CheY-like_superfamily"/>
</dbReference>
<dbReference type="RefSeq" id="WP_037273026.1">
    <property type="nucleotide sequence ID" value="NZ_QHKI01000059.1"/>
</dbReference>
<dbReference type="OrthoDB" id="2878275at2"/>
<evidence type="ECO:0000313" key="7">
    <source>
        <dbReference type="Proteomes" id="UP000287547"/>
    </source>
</evidence>
<dbReference type="PRINTS" id="PR00038">
    <property type="entry name" value="HTHLUXR"/>
</dbReference>
<dbReference type="CDD" id="cd06170">
    <property type="entry name" value="LuxR_C_like"/>
    <property type="match status" value="1"/>
</dbReference>
<dbReference type="InterPro" id="IPR058245">
    <property type="entry name" value="NreC/VraR/RcsB-like_REC"/>
</dbReference>
<dbReference type="Proteomes" id="UP000287547">
    <property type="component" value="Unassembled WGS sequence"/>
</dbReference>
<evidence type="ECO:0000256" key="2">
    <source>
        <dbReference type="ARBA" id="ARBA00023125"/>
    </source>
</evidence>
<dbReference type="CDD" id="cd17535">
    <property type="entry name" value="REC_NarL-like"/>
    <property type="match status" value="1"/>
</dbReference>
<dbReference type="PROSITE" id="PS50110">
    <property type="entry name" value="RESPONSE_REGULATORY"/>
    <property type="match status" value="1"/>
</dbReference>
<reference evidence="6 7" key="1">
    <citation type="submission" date="2018-05" db="EMBL/GenBank/DDBJ databases">
        <title>Evolution of GPA BGCs.</title>
        <authorList>
            <person name="Waglechner N."/>
            <person name="Wright G.D."/>
        </authorList>
    </citation>
    <scope>NUCLEOTIDE SEQUENCE [LARGE SCALE GENOMIC DNA]</scope>
    <source>
        <strain evidence="6 7">A82846</strain>
    </source>
</reference>
<dbReference type="InterPro" id="IPR016032">
    <property type="entry name" value="Sig_transdc_resp-reg_C-effctor"/>
</dbReference>
<feature type="domain" description="Response regulatory" evidence="5">
    <location>
        <begin position="2"/>
        <end position="109"/>
    </location>
</feature>
<dbReference type="Gene3D" id="3.40.50.2300">
    <property type="match status" value="1"/>
</dbReference>
<dbReference type="InterPro" id="IPR000792">
    <property type="entry name" value="Tscrpt_reg_LuxR_C"/>
</dbReference>
<comment type="caution">
    <text evidence="3">Lacks conserved residue(s) required for the propagation of feature annotation.</text>
</comment>
<keyword evidence="2 6" id="KW-0238">DNA-binding</keyword>
<organism evidence="6 7">
    <name type="scientific">Kibdelosporangium aridum</name>
    <dbReference type="NCBI Taxonomy" id="2030"/>
    <lineage>
        <taxon>Bacteria</taxon>
        <taxon>Bacillati</taxon>
        <taxon>Actinomycetota</taxon>
        <taxon>Actinomycetes</taxon>
        <taxon>Pseudonocardiales</taxon>
        <taxon>Pseudonocardiaceae</taxon>
        <taxon>Kibdelosporangium</taxon>
    </lineage>
</organism>
<evidence type="ECO:0000259" key="4">
    <source>
        <dbReference type="PROSITE" id="PS50043"/>
    </source>
</evidence>
<dbReference type="AlphaFoldDB" id="A0A428YT33"/>
<dbReference type="InterPro" id="IPR001789">
    <property type="entry name" value="Sig_transdc_resp-reg_receiver"/>
</dbReference>
<dbReference type="SMART" id="SM00421">
    <property type="entry name" value="HTH_LUXR"/>
    <property type="match status" value="1"/>
</dbReference>
<sequence>MNIVLADSHPIVRCGLKAMLAMAGGINVVADVDSGDAANTAIALHRPDILVIEVGELPAVRSVKDTAVIVFTTRDDEHAIRSAIQAGVRGYILKTADDTDIVRAIRSVAAGELIFGRPVAARLAGVFQPIEQPFATLTSRQRQVADLVAGGLGNNAIATRLGLTPKTVRNHISQILTTLGLPTRAELRRVAS</sequence>
<dbReference type="InterPro" id="IPR039420">
    <property type="entry name" value="WalR-like"/>
</dbReference>
<dbReference type="GO" id="GO:0000160">
    <property type="term" value="P:phosphorelay signal transduction system"/>
    <property type="evidence" value="ECO:0007669"/>
    <property type="project" value="InterPro"/>
</dbReference>